<proteinExistence type="predicted"/>
<dbReference type="Proteomes" id="UP000223527">
    <property type="component" value="Unassembled WGS sequence"/>
</dbReference>
<feature type="region of interest" description="Disordered" evidence="1">
    <location>
        <begin position="1"/>
        <end position="62"/>
    </location>
</feature>
<reference evidence="2 3" key="1">
    <citation type="submission" date="2017-10" db="EMBL/GenBank/DDBJ databases">
        <authorList>
            <person name="Banno H."/>
            <person name="Chua N.-H."/>
        </authorList>
    </citation>
    <scope>NUCLEOTIDE SEQUENCE [LARGE SCALE GENOMIC DNA]</scope>
    <source>
        <strain evidence="2 3">YW11</strain>
    </source>
</reference>
<dbReference type="AlphaFoldDB" id="A0A2C7A4W8"/>
<dbReference type="OrthoDB" id="7190664at2"/>
<organism evidence="2 3">
    <name type="scientific">Teichococcus rhizosphaerae</name>
    <dbReference type="NCBI Taxonomy" id="1335062"/>
    <lineage>
        <taxon>Bacteria</taxon>
        <taxon>Pseudomonadati</taxon>
        <taxon>Pseudomonadota</taxon>
        <taxon>Alphaproteobacteria</taxon>
        <taxon>Acetobacterales</taxon>
        <taxon>Roseomonadaceae</taxon>
        <taxon>Roseomonas</taxon>
    </lineage>
</organism>
<keyword evidence="3" id="KW-1185">Reference proteome</keyword>
<comment type="caution">
    <text evidence="2">The sequence shown here is derived from an EMBL/GenBank/DDBJ whole genome shotgun (WGS) entry which is preliminary data.</text>
</comment>
<gene>
    <name evidence="2" type="ORF">CR162_10200</name>
</gene>
<feature type="compositionally biased region" description="Polar residues" evidence="1">
    <location>
        <begin position="27"/>
        <end position="62"/>
    </location>
</feature>
<dbReference type="RefSeq" id="WP_099095441.1">
    <property type="nucleotide sequence ID" value="NZ_PDNU01000015.1"/>
</dbReference>
<accession>A0A2C7A4W8</accession>
<evidence type="ECO:0000313" key="3">
    <source>
        <dbReference type="Proteomes" id="UP000223527"/>
    </source>
</evidence>
<dbReference type="EMBL" id="PDNU01000015">
    <property type="protein sequence ID" value="PHK95108.1"/>
    <property type="molecule type" value="Genomic_DNA"/>
</dbReference>
<sequence>MSKAHMPPVPPANRPKGPGGAAETPEQKSQQQARPQDNVPQHQGRSDNLMQNTRNQGHQQDR</sequence>
<evidence type="ECO:0000256" key="1">
    <source>
        <dbReference type="SAM" id="MobiDB-lite"/>
    </source>
</evidence>
<evidence type="ECO:0000313" key="2">
    <source>
        <dbReference type="EMBL" id="PHK95108.1"/>
    </source>
</evidence>
<protein>
    <submittedName>
        <fullName evidence="2">Uncharacterized protein</fullName>
    </submittedName>
</protein>
<name>A0A2C7A4W8_9PROT</name>